<keyword evidence="1" id="KW-0472">Membrane</keyword>
<protein>
    <submittedName>
        <fullName evidence="2">Uncharacterized protein</fullName>
    </submittedName>
</protein>
<gene>
    <name evidence="2" type="ORF">CFX0092_A1699</name>
</gene>
<dbReference type="RefSeq" id="WP_095043042.1">
    <property type="nucleotide sequence ID" value="NZ_LN890655.1"/>
</dbReference>
<dbReference type="AlphaFoldDB" id="A0A170PG59"/>
<evidence type="ECO:0000256" key="1">
    <source>
        <dbReference type="SAM" id="Phobius"/>
    </source>
</evidence>
<keyword evidence="3" id="KW-1185">Reference proteome</keyword>
<feature type="transmembrane region" description="Helical" evidence="1">
    <location>
        <begin position="12"/>
        <end position="31"/>
    </location>
</feature>
<proteinExistence type="predicted"/>
<organism evidence="2 3">
    <name type="scientific">Candidatus Promineifilum breve</name>
    <dbReference type="NCBI Taxonomy" id="1806508"/>
    <lineage>
        <taxon>Bacteria</taxon>
        <taxon>Bacillati</taxon>
        <taxon>Chloroflexota</taxon>
        <taxon>Ardenticatenia</taxon>
        <taxon>Candidatus Promineifilales</taxon>
        <taxon>Candidatus Promineifilaceae</taxon>
        <taxon>Candidatus Promineifilum</taxon>
    </lineage>
</organism>
<accession>A0A170PG59</accession>
<dbReference type="Proteomes" id="UP000215027">
    <property type="component" value="Chromosome I"/>
</dbReference>
<name>A0A170PG59_9CHLR</name>
<dbReference type="KEGG" id="pbf:CFX0092_A1699"/>
<reference evidence="2" key="1">
    <citation type="submission" date="2016-01" db="EMBL/GenBank/DDBJ databases">
        <authorList>
            <person name="Mcilroy J.S."/>
            <person name="Karst M S."/>
            <person name="Albertsen M."/>
        </authorList>
    </citation>
    <scope>NUCLEOTIDE SEQUENCE</scope>
    <source>
        <strain evidence="2">Cfx-K</strain>
    </source>
</reference>
<feature type="transmembrane region" description="Helical" evidence="1">
    <location>
        <begin position="37"/>
        <end position="57"/>
    </location>
</feature>
<evidence type="ECO:0000313" key="3">
    <source>
        <dbReference type="Proteomes" id="UP000215027"/>
    </source>
</evidence>
<keyword evidence="1" id="KW-0812">Transmembrane</keyword>
<keyword evidence="1" id="KW-1133">Transmembrane helix</keyword>
<sequence>MKQRAWGKFFRRLILAAAVAFFIAVVPLPGWTPATFLYWQVPATIFFFVVYMGKVLIDTILFPRQ</sequence>
<evidence type="ECO:0000313" key="2">
    <source>
        <dbReference type="EMBL" id="CUS03577.2"/>
    </source>
</evidence>
<dbReference type="EMBL" id="LN890655">
    <property type="protein sequence ID" value="CUS03577.2"/>
    <property type="molecule type" value="Genomic_DNA"/>
</dbReference>